<evidence type="ECO:0000313" key="4">
    <source>
        <dbReference type="Proteomes" id="UP000008312"/>
    </source>
</evidence>
<organism evidence="3">
    <name type="scientific">Blastocystis hominis</name>
    <dbReference type="NCBI Taxonomy" id="12968"/>
    <lineage>
        <taxon>Eukaryota</taxon>
        <taxon>Sar</taxon>
        <taxon>Stramenopiles</taxon>
        <taxon>Bigyra</taxon>
        <taxon>Opalozoa</taxon>
        <taxon>Opalinata</taxon>
        <taxon>Blastocystidae</taxon>
        <taxon>Blastocystis</taxon>
    </lineage>
</organism>
<dbReference type="AlphaFoldDB" id="D8M2I0"/>
<name>D8M2I0_BLAHO</name>
<feature type="chain" id="PRO_5003117684" description="Signal sequence receptor subunit alpha" evidence="2">
    <location>
        <begin position="17"/>
        <end position="201"/>
    </location>
</feature>
<dbReference type="EMBL" id="FN668649">
    <property type="protein sequence ID" value="CBK22269.2"/>
    <property type="molecule type" value="Genomic_DNA"/>
</dbReference>
<evidence type="ECO:0008006" key="5">
    <source>
        <dbReference type="Google" id="ProtNLM"/>
    </source>
</evidence>
<reference evidence="3" key="1">
    <citation type="submission" date="2010-02" db="EMBL/GenBank/DDBJ databases">
        <title>Sequencing and annotation of the Blastocystis hominis genome.</title>
        <authorList>
            <person name="Wincker P."/>
        </authorList>
    </citation>
    <scope>NUCLEOTIDE SEQUENCE</scope>
    <source>
        <strain evidence="3">Singapore isolate B</strain>
    </source>
</reference>
<keyword evidence="1" id="KW-0812">Transmembrane</keyword>
<dbReference type="InParanoid" id="D8M2I0"/>
<evidence type="ECO:0000256" key="1">
    <source>
        <dbReference type="SAM" id="Phobius"/>
    </source>
</evidence>
<keyword evidence="1" id="KW-0472">Membrane</keyword>
<dbReference type="Proteomes" id="UP000008312">
    <property type="component" value="Unassembled WGS sequence"/>
</dbReference>
<feature type="transmembrane region" description="Helical" evidence="1">
    <location>
        <begin position="155"/>
        <end position="178"/>
    </location>
</feature>
<keyword evidence="4" id="KW-1185">Reference proteome</keyword>
<keyword evidence="1" id="KW-1133">Transmembrane helix</keyword>
<proteinExistence type="predicted"/>
<gene>
    <name evidence="3" type="ORF">GSBLH_T00002323001</name>
</gene>
<evidence type="ECO:0000313" key="3">
    <source>
        <dbReference type="EMBL" id="CBK22269.2"/>
    </source>
</evidence>
<sequence length="201" mass="23229">MLSLLVLLIIIVLSNAEDLTVGDHLHVSLQFLHQDTRTKWISFPANQLPLFMKRSTSVIPVSLSEMKINTLKPLKVCFELTDMHIQTSWITVYDGRGVFAENVNLLILVRDKNVVWVDVEVEYYKSIFHTGDPLPGMINVNFKWNVEYSYNSDRGFVVVMWCSMVITTLTVLGVIYVSEKQYVNEIRKQQFRQPIKTTKSD</sequence>
<protein>
    <recommendedName>
        <fullName evidence="5">Signal sequence receptor subunit alpha</fullName>
    </recommendedName>
</protein>
<dbReference type="GeneID" id="24919501"/>
<feature type="signal peptide" evidence="2">
    <location>
        <begin position="1"/>
        <end position="16"/>
    </location>
</feature>
<dbReference type="RefSeq" id="XP_012896317.1">
    <property type="nucleotide sequence ID" value="XM_013040863.1"/>
</dbReference>
<evidence type="ECO:0000256" key="2">
    <source>
        <dbReference type="SAM" id="SignalP"/>
    </source>
</evidence>
<accession>D8M2I0</accession>
<dbReference type="OrthoDB" id="10477622at2759"/>
<keyword evidence="2" id="KW-0732">Signal</keyword>